<dbReference type="EMBL" id="HBFA01019888">
    <property type="protein sequence ID" value="CAD8669830.1"/>
    <property type="molecule type" value="Transcribed_RNA"/>
</dbReference>
<dbReference type="EMBL" id="HBFA01019890">
    <property type="protein sequence ID" value="CAD8669832.1"/>
    <property type="molecule type" value="Transcribed_RNA"/>
</dbReference>
<protein>
    <submittedName>
        <fullName evidence="1">Uncharacterized protein</fullName>
    </submittedName>
</protein>
<accession>A0A6T7WH19</accession>
<evidence type="ECO:0000313" key="1">
    <source>
        <dbReference type="EMBL" id="CAD8669830.1"/>
    </source>
</evidence>
<reference evidence="1" key="1">
    <citation type="submission" date="2021-01" db="EMBL/GenBank/DDBJ databases">
        <authorList>
            <person name="Corre E."/>
            <person name="Pelletier E."/>
            <person name="Niang G."/>
            <person name="Scheremetjew M."/>
            <person name="Finn R."/>
            <person name="Kale V."/>
            <person name="Holt S."/>
            <person name="Cochrane G."/>
            <person name="Meng A."/>
            <person name="Brown T."/>
            <person name="Cohen L."/>
        </authorList>
    </citation>
    <scope>NUCLEOTIDE SEQUENCE</scope>
    <source>
        <strain evidence="1">CCMP722</strain>
    </source>
</reference>
<evidence type="ECO:0000313" key="2">
    <source>
        <dbReference type="EMBL" id="CAD8669832.1"/>
    </source>
</evidence>
<name>A0A6T7WH19_9CHLO</name>
<sequence length="115" mass="12807">MRRLWFELLISQRLGLDHLSLPATETEHVLPISWGHLNIDVSVIVHHAHVQALVCSIDVHMLSPTSVEVTRPDSIDERRGSHDDLLLDDAAGRGLLISGAHYNSLSLCSRCADPW</sequence>
<proteinExistence type="predicted"/>
<gene>
    <name evidence="1" type="ORF">POBO1169_LOCUS10181</name>
    <name evidence="2" type="ORF">POBO1169_LOCUS10182</name>
</gene>
<organism evidence="1">
    <name type="scientific">Pyramimonas obovata</name>
    <dbReference type="NCBI Taxonomy" id="1411642"/>
    <lineage>
        <taxon>Eukaryota</taxon>
        <taxon>Viridiplantae</taxon>
        <taxon>Chlorophyta</taxon>
        <taxon>Pyramimonadophyceae</taxon>
        <taxon>Pyramimonadales</taxon>
        <taxon>Pyramimonadaceae</taxon>
        <taxon>Pyramimonas</taxon>
        <taxon>Pyramimonas incertae sedis</taxon>
    </lineage>
</organism>
<dbReference type="AlphaFoldDB" id="A0A6T7WH19"/>